<accession>A0A5A7Q6P6</accession>
<evidence type="ECO:0000313" key="3">
    <source>
        <dbReference type="Proteomes" id="UP000325081"/>
    </source>
</evidence>
<dbReference type="InterPro" id="IPR017451">
    <property type="entry name" value="F-box-assoc_interact_dom"/>
</dbReference>
<comment type="caution">
    <text evidence="2">The sequence shown here is derived from an EMBL/GenBank/DDBJ whole genome shotgun (WGS) entry which is preliminary data.</text>
</comment>
<dbReference type="Proteomes" id="UP000325081">
    <property type="component" value="Unassembled WGS sequence"/>
</dbReference>
<dbReference type="OrthoDB" id="911383at2759"/>
<dbReference type="EMBL" id="BKCP01005838">
    <property type="protein sequence ID" value="GER40127.1"/>
    <property type="molecule type" value="Genomic_DNA"/>
</dbReference>
<gene>
    <name evidence="2" type="ORF">STAS_16781</name>
</gene>
<name>A0A5A7Q6P6_STRAF</name>
<evidence type="ECO:0000259" key="1">
    <source>
        <dbReference type="Pfam" id="PF08268"/>
    </source>
</evidence>
<dbReference type="AlphaFoldDB" id="A0A5A7Q6P6"/>
<dbReference type="NCBIfam" id="TIGR01640">
    <property type="entry name" value="F_box_assoc_1"/>
    <property type="match status" value="1"/>
</dbReference>
<evidence type="ECO:0000313" key="2">
    <source>
        <dbReference type="EMBL" id="GER40127.1"/>
    </source>
</evidence>
<dbReference type="InterPro" id="IPR013187">
    <property type="entry name" value="F-box-assoc_dom_typ3"/>
</dbReference>
<sequence length="309" mass="35181">MLFQECFNFFKRSIRCDSSSSSSSSSSFSSPDVVKKESCQLIFGYEVGLHKETKFCTIDVKSKRIRTVTGIRGKVIPKESASNKVIVSDQEDSMEVGNSCNGLILILYSKKHLLFDPLSNKIVAGTRRLPEWGGRCCGLFYHPLAKEYRLLLVKEIGDFRKEYHIYEFGSQKWRTTLSPYFAYRPVTCAPTVTKKVMCWFDPLSPYTSVLVFDINTENLCSEALPPTAQNLCVPKLVAKGGEDLCCCYVRYAETVVDVWVLVDYTDWLWERKYAVCREFRLGKESVPLGSMERPCSSCNACHESCEHSR</sequence>
<protein>
    <submittedName>
        <fullName evidence="2">F-box and associated interaction domains-containing protein</fullName>
    </submittedName>
</protein>
<keyword evidence="3" id="KW-1185">Reference proteome</keyword>
<proteinExistence type="predicted"/>
<dbReference type="Pfam" id="PF08268">
    <property type="entry name" value="FBA_3"/>
    <property type="match status" value="1"/>
</dbReference>
<feature type="domain" description="F-box associated beta-propeller type 3" evidence="1">
    <location>
        <begin position="82"/>
        <end position="278"/>
    </location>
</feature>
<reference evidence="3" key="1">
    <citation type="journal article" date="2019" name="Curr. Biol.">
        <title>Genome Sequence of Striga asiatica Provides Insight into the Evolution of Plant Parasitism.</title>
        <authorList>
            <person name="Yoshida S."/>
            <person name="Kim S."/>
            <person name="Wafula E.K."/>
            <person name="Tanskanen J."/>
            <person name="Kim Y.M."/>
            <person name="Honaas L."/>
            <person name="Yang Z."/>
            <person name="Spallek T."/>
            <person name="Conn C.E."/>
            <person name="Ichihashi Y."/>
            <person name="Cheong K."/>
            <person name="Cui S."/>
            <person name="Der J.P."/>
            <person name="Gundlach H."/>
            <person name="Jiao Y."/>
            <person name="Hori C."/>
            <person name="Ishida J.K."/>
            <person name="Kasahara H."/>
            <person name="Kiba T."/>
            <person name="Kim M.S."/>
            <person name="Koo N."/>
            <person name="Laohavisit A."/>
            <person name="Lee Y.H."/>
            <person name="Lumba S."/>
            <person name="McCourt P."/>
            <person name="Mortimer J.C."/>
            <person name="Mutuku J.M."/>
            <person name="Nomura T."/>
            <person name="Sasaki-Sekimoto Y."/>
            <person name="Seto Y."/>
            <person name="Wang Y."/>
            <person name="Wakatake T."/>
            <person name="Sakakibara H."/>
            <person name="Demura T."/>
            <person name="Yamaguchi S."/>
            <person name="Yoneyama K."/>
            <person name="Manabe R.I."/>
            <person name="Nelson D.C."/>
            <person name="Schulman A.H."/>
            <person name="Timko M.P."/>
            <person name="dePamphilis C.W."/>
            <person name="Choi D."/>
            <person name="Shirasu K."/>
        </authorList>
    </citation>
    <scope>NUCLEOTIDE SEQUENCE [LARGE SCALE GENOMIC DNA]</scope>
    <source>
        <strain evidence="3">cv. UVA1</strain>
    </source>
</reference>
<organism evidence="2 3">
    <name type="scientific">Striga asiatica</name>
    <name type="common">Asiatic witchweed</name>
    <name type="synonym">Buchnera asiatica</name>
    <dbReference type="NCBI Taxonomy" id="4170"/>
    <lineage>
        <taxon>Eukaryota</taxon>
        <taxon>Viridiplantae</taxon>
        <taxon>Streptophyta</taxon>
        <taxon>Embryophyta</taxon>
        <taxon>Tracheophyta</taxon>
        <taxon>Spermatophyta</taxon>
        <taxon>Magnoliopsida</taxon>
        <taxon>eudicotyledons</taxon>
        <taxon>Gunneridae</taxon>
        <taxon>Pentapetalae</taxon>
        <taxon>asterids</taxon>
        <taxon>lamiids</taxon>
        <taxon>Lamiales</taxon>
        <taxon>Orobanchaceae</taxon>
        <taxon>Buchnereae</taxon>
        <taxon>Striga</taxon>
    </lineage>
</organism>